<dbReference type="AlphaFoldDB" id="A0A7G9RH53"/>
<accession>A0A7G9RH53</accession>
<evidence type="ECO:0000256" key="1">
    <source>
        <dbReference type="SAM" id="MobiDB-lite"/>
    </source>
</evidence>
<dbReference type="InterPro" id="IPR036390">
    <property type="entry name" value="WH_DNA-bd_sf"/>
</dbReference>
<dbReference type="Pfam" id="PF12802">
    <property type="entry name" value="MarR_2"/>
    <property type="match status" value="1"/>
</dbReference>
<dbReference type="PANTHER" id="PTHR33164:SF43">
    <property type="entry name" value="HTH-TYPE TRANSCRIPTIONAL REPRESSOR YETL"/>
    <property type="match status" value="1"/>
</dbReference>
<reference evidence="3 4" key="1">
    <citation type="submission" date="2020-08" db="EMBL/GenBank/DDBJ databases">
        <title>Genome sequence of Nocardioides mesophilus KACC 16243T.</title>
        <authorList>
            <person name="Hyun D.-W."/>
            <person name="Bae J.-W."/>
        </authorList>
    </citation>
    <scope>NUCLEOTIDE SEQUENCE [LARGE SCALE GENOMIC DNA]</scope>
    <source>
        <strain evidence="3 4">KACC 16243</strain>
    </source>
</reference>
<dbReference type="InterPro" id="IPR036388">
    <property type="entry name" value="WH-like_DNA-bd_sf"/>
</dbReference>
<evidence type="ECO:0000313" key="4">
    <source>
        <dbReference type="Proteomes" id="UP000515947"/>
    </source>
</evidence>
<feature type="region of interest" description="Disordered" evidence="1">
    <location>
        <begin position="1"/>
        <end position="22"/>
    </location>
</feature>
<feature type="compositionally biased region" description="Low complexity" evidence="1">
    <location>
        <begin position="10"/>
        <end position="22"/>
    </location>
</feature>
<gene>
    <name evidence="3" type="ORF">H9L09_08610</name>
</gene>
<name>A0A7G9RH53_9ACTN</name>
<dbReference type="PROSITE" id="PS50995">
    <property type="entry name" value="HTH_MARR_2"/>
    <property type="match status" value="1"/>
</dbReference>
<keyword evidence="4" id="KW-1185">Reference proteome</keyword>
<dbReference type="SUPFAM" id="SSF46785">
    <property type="entry name" value="Winged helix' DNA-binding domain"/>
    <property type="match status" value="1"/>
</dbReference>
<dbReference type="GO" id="GO:0003700">
    <property type="term" value="F:DNA-binding transcription factor activity"/>
    <property type="evidence" value="ECO:0007669"/>
    <property type="project" value="InterPro"/>
</dbReference>
<dbReference type="InterPro" id="IPR039422">
    <property type="entry name" value="MarR/SlyA-like"/>
</dbReference>
<dbReference type="SMART" id="SM00347">
    <property type="entry name" value="HTH_MARR"/>
    <property type="match status" value="1"/>
</dbReference>
<dbReference type="InterPro" id="IPR000835">
    <property type="entry name" value="HTH_MarR-typ"/>
</dbReference>
<evidence type="ECO:0000259" key="2">
    <source>
        <dbReference type="PROSITE" id="PS50995"/>
    </source>
</evidence>
<protein>
    <submittedName>
        <fullName evidence="3">MarR family transcriptional regulator</fullName>
    </submittedName>
</protein>
<dbReference type="GO" id="GO:0006950">
    <property type="term" value="P:response to stress"/>
    <property type="evidence" value="ECO:0007669"/>
    <property type="project" value="TreeGrafter"/>
</dbReference>
<proteinExistence type="predicted"/>
<dbReference type="EMBL" id="CP060713">
    <property type="protein sequence ID" value="QNN54928.1"/>
    <property type="molecule type" value="Genomic_DNA"/>
</dbReference>
<feature type="domain" description="HTH marR-type" evidence="2">
    <location>
        <begin position="31"/>
        <end position="162"/>
    </location>
</feature>
<dbReference type="PRINTS" id="PR00598">
    <property type="entry name" value="HTHMARR"/>
</dbReference>
<dbReference type="Gene3D" id="1.10.10.10">
    <property type="entry name" value="Winged helix-like DNA-binding domain superfamily/Winged helix DNA-binding domain"/>
    <property type="match status" value="1"/>
</dbReference>
<organism evidence="3 4">
    <name type="scientific">Nocardioides mesophilus</name>
    <dbReference type="NCBI Taxonomy" id="433659"/>
    <lineage>
        <taxon>Bacteria</taxon>
        <taxon>Bacillati</taxon>
        <taxon>Actinomycetota</taxon>
        <taxon>Actinomycetes</taxon>
        <taxon>Propionibacteriales</taxon>
        <taxon>Nocardioidaceae</taxon>
        <taxon>Nocardioides</taxon>
    </lineage>
</organism>
<dbReference type="PANTHER" id="PTHR33164">
    <property type="entry name" value="TRANSCRIPTIONAL REGULATOR, MARR FAMILY"/>
    <property type="match status" value="1"/>
</dbReference>
<evidence type="ECO:0000313" key="3">
    <source>
        <dbReference type="EMBL" id="QNN54928.1"/>
    </source>
</evidence>
<dbReference type="KEGG" id="nmes:H9L09_08610"/>
<dbReference type="Proteomes" id="UP000515947">
    <property type="component" value="Chromosome"/>
</dbReference>
<sequence>MSDADDRPVAADPPGSPAAGPATEFVSSWQQTETLTALRTLVEVAGRVRPVVAERAGLSQSELVTLEHLVARPMGPAEVARLLGVTSAASTGIVDRLTGRGHVERHPHAGDRRRTDLVITPSGREEILGHLIPMFRALGEMDSQLDDAEREVVLRYLERATEAFRSVL</sequence>